<dbReference type="Gene3D" id="3.10.620.30">
    <property type="match status" value="1"/>
</dbReference>
<evidence type="ECO:0000259" key="2">
    <source>
        <dbReference type="SMART" id="SM00460"/>
    </source>
</evidence>
<feature type="transmembrane region" description="Helical" evidence="1">
    <location>
        <begin position="17"/>
        <end position="35"/>
    </location>
</feature>
<dbReference type="InterPro" id="IPR002931">
    <property type="entry name" value="Transglutaminase-like"/>
</dbReference>
<dbReference type="Pfam" id="PF01841">
    <property type="entry name" value="Transglut_core"/>
    <property type="match status" value="1"/>
</dbReference>
<evidence type="ECO:0000313" key="3">
    <source>
        <dbReference type="EMBL" id="SMP70814.1"/>
    </source>
</evidence>
<dbReference type="SMART" id="SM00460">
    <property type="entry name" value="TGc"/>
    <property type="match status" value="1"/>
</dbReference>
<protein>
    <submittedName>
        <fullName evidence="3">Transglutaminase-like superfamily protein</fullName>
    </submittedName>
</protein>
<feature type="domain" description="Transglutaminase-like" evidence="2">
    <location>
        <begin position="550"/>
        <end position="622"/>
    </location>
</feature>
<feature type="transmembrane region" description="Helical" evidence="1">
    <location>
        <begin position="141"/>
        <end position="160"/>
    </location>
</feature>
<feature type="transmembrane region" description="Helical" evidence="1">
    <location>
        <begin position="80"/>
        <end position="100"/>
    </location>
</feature>
<dbReference type="InterPro" id="IPR038765">
    <property type="entry name" value="Papain-like_cys_pep_sf"/>
</dbReference>
<evidence type="ECO:0000313" key="4">
    <source>
        <dbReference type="Proteomes" id="UP001158067"/>
    </source>
</evidence>
<reference evidence="3 4" key="1">
    <citation type="submission" date="2017-05" db="EMBL/GenBank/DDBJ databases">
        <authorList>
            <person name="Varghese N."/>
            <person name="Submissions S."/>
        </authorList>
    </citation>
    <scope>NUCLEOTIDE SEQUENCE [LARGE SCALE GENOMIC DNA]</scope>
    <source>
        <strain evidence="3 4">DSM 25457</strain>
    </source>
</reference>
<dbReference type="InterPro" id="IPR052901">
    <property type="entry name" value="Bact_TGase-like"/>
</dbReference>
<evidence type="ECO:0000256" key="1">
    <source>
        <dbReference type="SAM" id="Phobius"/>
    </source>
</evidence>
<proteinExistence type="predicted"/>
<dbReference type="SUPFAM" id="SSF54001">
    <property type="entry name" value="Cysteine proteinases"/>
    <property type="match status" value="1"/>
</dbReference>
<comment type="caution">
    <text evidence="3">The sequence shown here is derived from an EMBL/GenBank/DDBJ whole genome shotgun (WGS) entry which is preliminary data.</text>
</comment>
<gene>
    <name evidence="3" type="ORF">SAMN06265222_113134</name>
</gene>
<accession>A0ABY1QGT4</accession>
<feature type="transmembrane region" description="Helical" evidence="1">
    <location>
        <begin position="263"/>
        <end position="282"/>
    </location>
</feature>
<dbReference type="PANTHER" id="PTHR42736:SF1">
    <property type="entry name" value="PROTEIN-GLUTAMINE GAMMA-GLUTAMYLTRANSFERASE"/>
    <property type="match status" value="1"/>
</dbReference>
<organism evidence="3 4">
    <name type="scientific">Neorhodopirellula lusitana</name>
    <dbReference type="NCBI Taxonomy" id="445327"/>
    <lineage>
        <taxon>Bacteria</taxon>
        <taxon>Pseudomonadati</taxon>
        <taxon>Planctomycetota</taxon>
        <taxon>Planctomycetia</taxon>
        <taxon>Pirellulales</taxon>
        <taxon>Pirellulaceae</taxon>
        <taxon>Neorhodopirellula</taxon>
    </lineage>
</organism>
<keyword evidence="1" id="KW-0472">Membrane</keyword>
<keyword evidence="1" id="KW-1133">Transmembrane helix</keyword>
<name>A0ABY1QGT4_9BACT</name>
<feature type="transmembrane region" description="Helical" evidence="1">
    <location>
        <begin position="112"/>
        <end position="134"/>
    </location>
</feature>
<dbReference type="PANTHER" id="PTHR42736">
    <property type="entry name" value="PROTEIN-GLUTAMINE GAMMA-GLUTAMYLTRANSFERASE"/>
    <property type="match status" value="1"/>
</dbReference>
<keyword evidence="1" id="KW-0812">Transmembrane</keyword>
<dbReference type="Proteomes" id="UP001158067">
    <property type="component" value="Unassembled WGS sequence"/>
</dbReference>
<feature type="transmembrane region" description="Helical" evidence="1">
    <location>
        <begin position="166"/>
        <end position="186"/>
    </location>
</feature>
<feature type="transmembrane region" description="Helical" evidence="1">
    <location>
        <begin position="41"/>
        <end position="59"/>
    </location>
</feature>
<dbReference type="EMBL" id="FXUG01000013">
    <property type="protein sequence ID" value="SMP70814.1"/>
    <property type="molecule type" value="Genomic_DNA"/>
</dbReference>
<sequence>MVLLANRLRRWLSDDRVILGAIVLCIAGFVGTTFSTVEVCLTWALMAAIGAMFARSLECREPAERSLHPPATARLWGGRVLKACLLVLAIAIGLLVIFQWRFVLPRNSSNSVLILAVDSLAHAFLALVCLLWAIRSARGHLLMLGFGMLAVLMTVAGGGVSSTLTAQTAMGLAASIGFVLAAQIVLSRGLGRLSAQYQAKGLAPTSFFVRASALGQHGRSDDLSSGAGRVVNAGQTDADGSVQISLVAAGVGREERLSFATQGWWFSLITISVVLIAGSAVARVADSLLPRVQAEVFSQLKDRFEDATAMGLIASGRYVVGDRIGQIRGSLLDDPAGLALRGYCDRPPGYLRGTVFDDYLQGRWHCQRRWARSEGTQLMARPAVLLSQALIPTQKRSGLDRNRFSLDPWAKPLVADPPVVGTLEIHGEPDRGRQLFYPTTSLWIEARSQRLSVTAHRLVNRGVDSTQPWVVGVGAAPIREPLTSADRGIMQWVDPEIRPAIERVAKQVAGQATTTQEKAGLIAEYFQSKYTYTLQTERAPRGVDPIVHFLETEHPAHCELFASASALLMRTLGVPTRYVTGYVMGELSDSQEYYLARNRDAHAWVEYYDESSQQWFSMESTPGRTYQTLTKANEARAVSRRAAERERESELTSGWLDSLMRSFTSMRLTDTLSVVFQALQLPLLLAMVGWFWWHRRAQPEDENELRLARELRRMDRRWRRLGWGRRGAETLHQFADRLQAEPSDHPRFAELQTASGWYRSHATEVYRGGPGSGHSGVVISGS</sequence>
<keyword evidence="4" id="KW-1185">Reference proteome</keyword>